<proteinExistence type="predicted"/>
<reference evidence="1" key="2">
    <citation type="submission" date="2015-03" db="UniProtKB">
        <authorList>
            <consortium name="EnsemblPlants"/>
        </authorList>
    </citation>
    <scope>IDENTIFICATION</scope>
</reference>
<sequence>MPSCLAMVPVHLLPVHRLPMQFQTLRLLREFFRVLIFHRRCLHLLLQRLHLSLSQKVQFIRICVCLHMLHSRDIQWRICLPSLDGRVWIRYQTNHLCEYSSADLG</sequence>
<organism evidence="1 2">
    <name type="scientific">Brassica oleracea var. oleracea</name>
    <dbReference type="NCBI Taxonomy" id="109376"/>
    <lineage>
        <taxon>Eukaryota</taxon>
        <taxon>Viridiplantae</taxon>
        <taxon>Streptophyta</taxon>
        <taxon>Embryophyta</taxon>
        <taxon>Tracheophyta</taxon>
        <taxon>Spermatophyta</taxon>
        <taxon>Magnoliopsida</taxon>
        <taxon>eudicotyledons</taxon>
        <taxon>Gunneridae</taxon>
        <taxon>Pentapetalae</taxon>
        <taxon>rosids</taxon>
        <taxon>malvids</taxon>
        <taxon>Brassicales</taxon>
        <taxon>Brassicaceae</taxon>
        <taxon>Brassiceae</taxon>
        <taxon>Brassica</taxon>
    </lineage>
</organism>
<evidence type="ECO:0000313" key="2">
    <source>
        <dbReference type="Proteomes" id="UP000032141"/>
    </source>
</evidence>
<dbReference type="HOGENOM" id="CLU_2240329_0_0_1"/>
<dbReference type="Proteomes" id="UP000032141">
    <property type="component" value="Chromosome C3"/>
</dbReference>
<protein>
    <submittedName>
        <fullName evidence="1">Uncharacterized protein</fullName>
    </submittedName>
</protein>
<keyword evidence="2" id="KW-1185">Reference proteome</keyword>
<name>A0A0D3B642_BRAOL</name>
<evidence type="ECO:0000313" key="1">
    <source>
        <dbReference type="EnsemblPlants" id="Bo3g035170.1"/>
    </source>
</evidence>
<dbReference type="AlphaFoldDB" id="A0A0D3B642"/>
<reference evidence="1 2" key="1">
    <citation type="journal article" date="2014" name="Genome Biol.">
        <title>Transcriptome and methylome profiling reveals relics of genome dominance in the mesopolyploid Brassica oleracea.</title>
        <authorList>
            <person name="Parkin I.A."/>
            <person name="Koh C."/>
            <person name="Tang H."/>
            <person name="Robinson S.J."/>
            <person name="Kagale S."/>
            <person name="Clarke W.E."/>
            <person name="Town C.D."/>
            <person name="Nixon J."/>
            <person name="Krishnakumar V."/>
            <person name="Bidwell S.L."/>
            <person name="Denoeud F."/>
            <person name="Belcram H."/>
            <person name="Links M.G."/>
            <person name="Just J."/>
            <person name="Clarke C."/>
            <person name="Bender T."/>
            <person name="Huebert T."/>
            <person name="Mason A.S."/>
            <person name="Pires J.C."/>
            <person name="Barker G."/>
            <person name="Moore J."/>
            <person name="Walley P.G."/>
            <person name="Manoli S."/>
            <person name="Batley J."/>
            <person name="Edwards D."/>
            <person name="Nelson M.N."/>
            <person name="Wang X."/>
            <person name="Paterson A.H."/>
            <person name="King G."/>
            <person name="Bancroft I."/>
            <person name="Chalhoub B."/>
            <person name="Sharpe A.G."/>
        </authorList>
    </citation>
    <scope>NUCLEOTIDE SEQUENCE</scope>
    <source>
        <strain evidence="1 2">cv. TO1000</strain>
    </source>
</reference>
<dbReference type="Gramene" id="Bo3g035170.1">
    <property type="protein sequence ID" value="Bo3g035170.1"/>
    <property type="gene ID" value="Bo3g035170"/>
</dbReference>
<accession>A0A0D3B642</accession>
<dbReference type="EnsemblPlants" id="Bo3g035170.1">
    <property type="protein sequence ID" value="Bo3g035170.1"/>
    <property type="gene ID" value="Bo3g035170"/>
</dbReference>